<dbReference type="InterPro" id="IPR036928">
    <property type="entry name" value="AS_sf"/>
</dbReference>
<protein>
    <submittedName>
        <fullName evidence="2">Amidase</fullName>
    </submittedName>
</protein>
<dbReference type="Gene3D" id="3.90.1300.10">
    <property type="entry name" value="Amidase signature (AS) domain"/>
    <property type="match status" value="1"/>
</dbReference>
<dbReference type="Proteomes" id="UP000602442">
    <property type="component" value="Unassembled WGS sequence"/>
</dbReference>
<comment type="caution">
    <text evidence="2">The sequence shown here is derived from an EMBL/GenBank/DDBJ whole genome shotgun (WGS) entry which is preliminary data.</text>
</comment>
<dbReference type="Pfam" id="PF01425">
    <property type="entry name" value="Amidase"/>
    <property type="match status" value="1"/>
</dbReference>
<dbReference type="InterPro" id="IPR023631">
    <property type="entry name" value="Amidase_dom"/>
</dbReference>
<gene>
    <name evidence="2" type="ORF">I5L03_01790</name>
</gene>
<dbReference type="EMBL" id="JAEANY010000001">
    <property type="protein sequence ID" value="MBH5321314.1"/>
    <property type="molecule type" value="Genomic_DNA"/>
</dbReference>
<organism evidence="2 3">
    <name type="scientific">Aurantiacibacter sediminis</name>
    <dbReference type="NCBI Taxonomy" id="2793064"/>
    <lineage>
        <taxon>Bacteria</taxon>
        <taxon>Pseudomonadati</taxon>
        <taxon>Pseudomonadota</taxon>
        <taxon>Alphaproteobacteria</taxon>
        <taxon>Sphingomonadales</taxon>
        <taxon>Erythrobacteraceae</taxon>
        <taxon>Aurantiacibacter</taxon>
    </lineage>
</organism>
<evidence type="ECO:0000313" key="2">
    <source>
        <dbReference type="EMBL" id="MBH5321314.1"/>
    </source>
</evidence>
<proteinExistence type="predicted"/>
<dbReference type="RefSeq" id="WP_339379549.1">
    <property type="nucleotide sequence ID" value="NZ_CAWPTA010000006.1"/>
</dbReference>
<dbReference type="SUPFAM" id="SSF75304">
    <property type="entry name" value="Amidase signature (AS) enzymes"/>
    <property type="match status" value="1"/>
</dbReference>
<dbReference type="PANTHER" id="PTHR11895">
    <property type="entry name" value="TRANSAMIDASE"/>
    <property type="match status" value="1"/>
</dbReference>
<evidence type="ECO:0000259" key="1">
    <source>
        <dbReference type="Pfam" id="PF01425"/>
    </source>
</evidence>
<accession>A0ABS0N2S5</accession>
<name>A0ABS0N2S5_9SPHN</name>
<keyword evidence="3" id="KW-1185">Reference proteome</keyword>
<sequence>MPQNDHEVGRGPVRPMLDRQLGRIARHNSQGLDLKAVSWVSPAAYALRDGEAEPSNAGALRNLSFVVKDNIDIENVPTTAGFAPLHDAMPAGDARLVSRLREAGGILLGKANMSELAISNDRLGYSSTFGLTRNPHDTSRNAAGSSSGAAAAVAAGFASFAIGTDTSGSIRAPAAATGCVGFRPTHGSVPLDGIVPLSPSLDTAGPIAANVDTAARVFSVLRGDAALKTEDLSASLEVSGEKLLEQSAIVMMAGFDGLHPEIGAAISNISRELSAELDIVSQHYAALFEHSPWPRLEKLISAEFGSALSRYLSGLSRGPKNLRELEERLRSGNFPATNRLRVEQILSAIARTRETHDDEDVFRKFKAFRAQANTAIRHALDGHNASVLCFPTMLCPASPAYDQTGTPYECAAADPYLPGYLACAAGAPEIAIPIGSTRAGLPIGMSILGPAGSDDMVLRIASRLEALIGPRVEPPELE</sequence>
<reference evidence="2 3" key="1">
    <citation type="submission" date="2020-11" db="EMBL/GenBank/DDBJ databases">
        <title>Erythrobacter sediminis sp. nov., a marine bacterium from a tidal flat of Garorim Bay.</title>
        <authorList>
            <person name="Kim D."/>
            <person name="Yoo Y."/>
            <person name="Kim J.-J."/>
        </authorList>
    </citation>
    <scope>NUCLEOTIDE SEQUENCE [LARGE SCALE GENOMIC DNA]</scope>
    <source>
        <strain evidence="2 3">JGD-13</strain>
    </source>
</reference>
<evidence type="ECO:0000313" key="3">
    <source>
        <dbReference type="Proteomes" id="UP000602442"/>
    </source>
</evidence>
<dbReference type="PANTHER" id="PTHR11895:SF67">
    <property type="entry name" value="AMIDASE DOMAIN-CONTAINING PROTEIN"/>
    <property type="match status" value="1"/>
</dbReference>
<dbReference type="InterPro" id="IPR000120">
    <property type="entry name" value="Amidase"/>
</dbReference>
<feature type="domain" description="Amidase" evidence="1">
    <location>
        <begin position="50"/>
        <end position="458"/>
    </location>
</feature>